<name>A0A840IGT9_9ACTN</name>
<organism evidence="2 3">
    <name type="scientific">Conexibacter arvalis</name>
    <dbReference type="NCBI Taxonomy" id="912552"/>
    <lineage>
        <taxon>Bacteria</taxon>
        <taxon>Bacillati</taxon>
        <taxon>Actinomycetota</taxon>
        <taxon>Thermoleophilia</taxon>
        <taxon>Solirubrobacterales</taxon>
        <taxon>Conexibacteraceae</taxon>
        <taxon>Conexibacter</taxon>
    </lineage>
</organism>
<feature type="region of interest" description="Disordered" evidence="1">
    <location>
        <begin position="64"/>
        <end position="91"/>
    </location>
</feature>
<comment type="caution">
    <text evidence="2">The sequence shown here is derived from an EMBL/GenBank/DDBJ whole genome shotgun (WGS) entry which is preliminary data.</text>
</comment>
<evidence type="ECO:0000313" key="3">
    <source>
        <dbReference type="Proteomes" id="UP000585272"/>
    </source>
</evidence>
<dbReference type="AlphaFoldDB" id="A0A840IGT9"/>
<dbReference type="Proteomes" id="UP000585272">
    <property type="component" value="Unassembled WGS sequence"/>
</dbReference>
<protein>
    <submittedName>
        <fullName evidence="2">Uncharacterized protein</fullName>
    </submittedName>
</protein>
<dbReference type="EMBL" id="JACHNU010000004">
    <property type="protein sequence ID" value="MBB4663451.1"/>
    <property type="molecule type" value="Genomic_DNA"/>
</dbReference>
<sequence length="91" mass="9799">MHGNLARWERDEQPLDAAERKTLLELDEELLGALAAAGALSSGELAETVPERFRRNETSIRVGGSCRSCGRRGSSPRAAGGALLRRRPALS</sequence>
<proteinExistence type="predicted"/>
<evidence type="ECO:0000256" key="1">
    <source>
        <dbReference type="SAM" id="MobiDB-lite"/>
    </source>
</evidence>
<keyword evidence="3" id="KW-1185">Reference proteome</keyword>
<dbReference type="RefSeq" id="WP_183343181.1">
    <property type="nucleotide sequence ID" value="NZ_JACHNU010000004.1"/>
</dbReference>
<accession>A0A840IGT9</accession>
<evidence type="ECO:0000313" key="2">
    <source>
        <dbReference type="EMBL" id="MBB4663451.1"/>
    </source>
</evidence>
<feature type="compositionally biased region" description="Low complexity" evidence="1">
    <location>
        <begin position="64"/>
        <end position="83"/>
    </location>
</feature>
<reference evidence="2 3" key="1">
    <citation type="submission" date="2020-08" db="EMBL/GenBank/DDBJ databases">
        <title>Genomic Encyclopedia of Archaeal and Bacterial Type Strains, Phase II (KMG-II): from individual species to whole genera.</title>
        <authorList>
            <person name="Goeker M."/>
        </authorList>
    </citation>
    <scope>NUCLEOTIDE SEQUENCE [LARGE SCALE GENOMIC DNA]</scope>
    <source>
        <strain evidence="2 3">DSM 23288</strain>
    </source>
</reference>
<gene>
    <name evidence="2" type="ORF">BDZ31_003046</name>
</gene>